<sequence>MSTKNDDWNTILWRSDDSDAFNKPELQSGAKIWKPEYLEVISETVSRLSDDLREISLSIHSHPELAFAEYKTHDLLVGFMKKQGGWKVTPNYELPTAWLATYESPEAKENTRVIGINSEMDALPKIGHACGHNLIAISGVGIALGIKAVLEKFHLPGKIALLGTPAEERGRGKAKLLEVGAYKKMAACIMSHPAPGPRHTISFTSSLAARTIEVEFFGHTAHAALSPWEGKNALDAAVLAYTSIAALRQQMHPSWRVHGIIEGKDWAVNVIPAYAKYIAAVRAPTLADQQVAIKKILPCFEAAATATGCTVKIIVQEGLYDLRQNIGLGKDVERTFNAKYGRSERESWGIAGASTDFGNVSYELPALHPGYAIPTVPDGGNHTPAFASAAATKEAHRAALDVAEALALTGVRVVVDDDWYDKEVRAAFEDDKRKREQGVRGVA</sequence>
<dbReference type="PANTHER" id="PTHR30575:SF0">
    <property type="entry name" value="XAA-ARG DIPEPTIDASE"/>
    <property type="match status" value="1"/>
</dbReference>
<dbReference type="PIRSF" id="PIRSF037226">
    <property type="entry name" value="Amidohydrolase_ACY1L2_prd"/>
    <property type="match status" value="1"/>
</dbReference>
<name>A0ABR3FP09_9AGAR</name>
<dbReference type="InterPro" id="IPR052030">
    <property type="entry name" value="Peptidase_M20/M20A_hydrolases"/>
</dbReference>
<dbReference type="PANTHER" id="PTHR30575">
    <property type="entry name" value="PEPTIDASE M20"/>
    <property type="match status" value="1"/>
</dbReference>
<dbReference type="InterPro" id="IPR017439">
    <property type="entry name" value="Amidohydrolase"/>
</dbReference>
<dbReference type="Proteomes" id="UP001465976">
    <property type="component" value="Unassembled WGS sequence"/>
</dbReference>
<dbReference type="SUPFAM" id="SSF55031">
    <property type="entry name" value="Bacterial exopeptidase dimerisation domain"/>
    <property type="match status" value="1"/>
</dbReference>
<dbReference type="SUPFAM" id="SSF53187">
    <property type="entry name" value="Zn-dependent exopeptidases"/>
    <property type="match status" value="1"/>
</dbReference>
<evidence type="ECO:0000313" key="3">
    <source>
        <dbReference type="EMBL" id="KAL0576805.1"/>
    </source>
</evidence>
<proteinExistence type="inferred from homology"/>
<protein>
    <recommendedName>
        <fullName evidence="1">Peptidase M20 domain-containing protein 2</fullName>
    </recommendedName>
</protein>
<dbReference type="Gene3D" id="3.30.70.360">
    <property type="match status" value="1"/>
</dbReference>
<comment type="similarity">
    <text evidence="1">Belongs to the peptidase M20A family.</text>
</comment>
<evidence type="ECO:0000259" key="2">
    <source>
        <dbReference type="Pfam" id="PF07687"/>
    </source>
</evidence>
<dbReference type="EMBL" id="JBAHYK010000197">
    <property type="protein sequence ID" value="KAL0576805.1"/>
    <property type="molecule type" value="Genomic_DNA"/>
</dbReference>
<feature type="domain" description="Peptidase M20 dimerisation" evidence="2">
    <location>
        <begin position="211"/>
        <end position="297"/>
    </location>
</feature>
<dbReference type="Gene3D" id="3.40.630.10">
    <property type="entry name" value="Zn peptidases"/>
    <property type="match status" value="1"/>
</dbReference>
<keyword evidence="4" id="KW-1185">Reference proteome</keyword>
<dbReference type="InterPro" id="IPR036264">
    <property type="entry name" value="Bact_exopeptidase_dim_dom"/>
</dbReference>
<dbReference type="Pfam" id="PF07687">
    <property type="entry name" value="M20_dimer"/>
    <property type="match status" value="1"/>
</dbReference>
<dbReference type="InterPro" id="IPR017144">
    <property type="entry name" value="Xaa-Arg_dipeptidase"/>
</dbReference>
<dbReference type="InterPro" id="IPR011650">
    <property type="entry name" value="Peptidase_M20_dimer"/>
</dbReference>
<gene>
    <name evidence="3" type="ORF">V5O48_005175</name>
</gene>
<reference evidence="3 4" key="1">
    <citation type="submission" date="2024-02" db="EMBL/GenBank/DDBJ databases">
        <title>A draft genome for the cacao thread blight pathogen Marasmius crinis-equi.</title>
        <authorList>
            <person name="Cohen S.P."/>
            <person name="Baruah I.K."/>
            <person name="Amoako-Attah I."/>
            <person name="Bukari Y."/>
            <person name="Meinhardt L.W."/>
            <person name="Bailey B.A."/>
        </authorList>
    </citation>
    <scope>NUCLEOTIDE SEQUENCE [LARGE SCALE GENOMIC DNA]</scope>
    <source>
        <strain evidence="3 4">GH-76</strain>
    </source>
</reference>
<dbReference type="CDD" id="cd05672">
    <property type="entry name" value="M20_ACY1L2-like"/>
    <property type="match status" value="1"/>
</dbReference>
<accession>A0ABR3FP09</accession>
<comment type="caution">
    <text evidence="3">The sequence shown here is derived from an EMBL/GenBank/DDBJ whole genome shotgun (WGS) entry which is preliminary data.</text>
</comment>
<organism evidence="3 4">
    <name type="scientific">Marasmius crinis-equi</name>
    <dbReference type="NCBI Taxonomy" id="585013"/>
    <lineage>
        <taxon>Eukaryota</taxon>
        <taxon>Fungi</taxon>
        <taxon>Dikarya</taxon>
        <taxon>Basidiomycota</taxon>
        <taxon>Agaricomycotina</taxon>
        <taxon>Agaricomycetes</taxon>
        <taxon>Agaricomycetidae</taxon>
        <taxon>Agaricales</taxon>
        <taxon>Marasmiineae</taxon>
        <taxon>Marasmiaceae</taxon>
        <taxon>Marasmius</taxon>
    </lineage>
</organism>
<evidence type="ECO:0000256" key="1">
    <source>
        <dbReference type="PIRNR" id="PIRNR037226"/>
    </source>
</evidence>
<dbReference type="NCBIfam" id="TIGR01891">
    <property type="entry name" value="amidohydrolases"/>
    <property type="match status" value="1"/>
</dbReference>
<evidence type="ECO:0000313" key="4">
    <source>
        <dbReference type="Proteomes" id="UP001465976"/>
    </source>
</evidence>